<sequence length="72" mass="8036">MRQLLKCDSAPAHAPHVDREQVMFVQVGLQAWRPGARPCARGVRRRETRRSDVTVRLLTRLCAKGPEDAGAS</sequence>
<dbReference type="Proteomes" id="UP001152622">
    <property type="component" value="Chromosome 6"/>
</dbReference>
<keyword evidence="2" id="KW-1185">Reference proteome</keyword>
<reference evidence="1" key="1">
    <citation type="journal article" date="2023" name="Science">
        <title>Genome structures resolve the early diversification of teleost fishes.</title>
        <authorList>
            <person name="Parey E."/>
            <person name="Louis A."/>
            <person name="Montfort J."/>
            <person name="Bouchez O."/>
            <person name="Roques C."/>
            <person name="Iampietro C."/>
            <person name="Lluch J."/>
            <person name="Castinel A."/>
            <person name="Donnadieu C."/>
            <person name="Desvignes T."/>
            <person name="Floi Bucao C."/>
            <person name="Jouanno E."/>
            <person name="Wen M."/>
            <person name="Mejri S."/>
            <person name="Dirks R."/>
            <person name="Jansen H."/>
            <person name="Henkel C."/>
            <person name="Chen W.J."/>
            <person name="Zahm M."/>
            <person name="Cabau C."/>
            <person name="Klopp C."/>
            <person name="Thompson A.W."/>
            <person name="Robinson-Rechavi M."/>
            <person name="Braasch I."/>
            <person name="Lecointre G."/>
            <person name="Bobe J."/>
            <person name="Postlethwait J.H."/>
            <person name="Berthelot C."/>
            <person name="Roest Crollius H."/>
            <person name="Guiguen Y."/>
        </authorList>
    </citation>
    <scope>NUCLEOTIDE SEQUENCE</scope>
    <source>
        <strain evidence="1">WJC10195</strain>
    </source>
</reference>
<evidence type="ECO:0000313" key="2">
    <source>
        <dbReference type="Proteomes" id="UP001152622"/>
    </source>
</evidence>
<accession>A0A9Q1FFT9</accession>
<dbReference type="AlphaFoldDB" id="A0A9Q1FFT9"/>
<evidence type="ECO:0000313" key="1">
    <source>
        <dbReference type="EMBL" id="KAJ8357492.1"/>
    </source>
</evidence>
<dbReference type="EMBL" id="JAINUF010000006">
    <property type="protein sequence ID" value="KAJ8357492.1"/>
    <property type="molecule type" value="Genomic_DNA"/>
</dbReference>
<organism evidence="1 2">
    <name type="scientific">Synaphobranchus kaupii</name>
    <name type="common">Kaup's arrowtooth eel</name>
    <dbReference type="NCBI Taxonomy" id="118154"/>
    <lineage>
        <taxon>Eukaryota</taxon>
        <taxon>Metazoa</taxon>
        <taxon>Chordata</taxon>
        <taxon>Craniata</taxon>
        <taxon>Vertebrata</taxon>
        <taxon>Euteleostomi</taxon>
        <taxon>Actinopterygii</taxon>
        <taxon>Neopterygii</taxon>
        <taxon>Teleostei</taxon>
        <taxon>Anguilliformes</taxon>
        <taxon>Synaphobranchidae</taxon>
        <taxon>Synaphobranchus</taxon>
    </lineage>
</organism>
<protein>
    <submittedName>
        <fullName evidence="1">Uncharacterized protein</fullName>
    </submittedName>
</protein>
<name>A0A9Q1FFT9_SYNKA</name>
<comment type="caution">
    <text evidence="1">The sequence shown here is derived from an EMBL/GenBank/DDBJ whole genome shotgun (WGS) entry which is preliminary data.</text>
</comment>
<gene>
    <name evidence="1" type="ORF">SKAU_G00202860</name>
</gene>
<proteinExistence type="predicted"/>